<dbReference type="EMBL" id="JAINDJ010000005">
    <property type="protein sequence ID" value="KAG9445743.1"/>
    <property type="molecule type" value="Genomic_DNA"/>
</dbReference>
<evidence type="ECO:0000256" key="5">
    <source>
        <dbReference type="ARBA" id="ARBA00022692"/>
    </source>
</evidence>
<comment type="subcellular location">
    <subcellularLocation>
        <location evidence="12">Cell junction</location>
        <location evidence="12">Plasmodesma</location>
    </subcellularLocation>
    <subcellularLocation>
        <location evidence="1">Cell membrane</location>
        <topology evidence="1">Single-pass type I membrane protein</topology>
    </subcellularLocation>
</comment>
<dbReference type="GO" id="GO:0010497">
    <property type="term" value="P:plasmodesmata-mediated intercellular transport"/>
    <property type="evidence" value="ECO:0007669"/>
    <property type="project" value="TreeGrafter"/>
</dbReference>
<evidence type="ECO:0000256" key="11">
    <source>
        <dbReference type="ARBA" id="ARBA00023157"/>
    </source>
</evidence>
<reference evidence="17 18" key="1">
    <citation type="submission" date="2021-07" db="EMBL/GenBank/DDBJ databases">
        <title>The Aristolochia fimbriata genome: insights into angiosperm evolution, floral development and chemical biosynthesis.</title>
        <authorList>
            <person name="Jiao Y."/>
        </authorList>
    </citation>
    <scope>NUCLEOTIDE SEQUENCE [LARGE SCALE GENOMIC DNA]</scope>
    <source>
        <strain evidence="17">IBCAS-2021</strain>
        <tissue evidence="17">Leaf</tissue>
    </source>
</reference>
<keyword evidence="11" id="KW-1015">Disulfide bond</keyword>
<evidence type="ECO:0000256" key="1">
    <source>
        <dbReference type="ARBA" id="ARBA00004251"/>
    </source>
</evidence>
<evidence type="ECO:0000256" key="14">
    <source>
        <dbReference type="SAM" id="Phobius"/>
    </source>
</evidence>
<dbReference type="GO" id="GO:0046739">
    <property type="term" value="P:transport of virus in multicellular host"/>
    <property type="evidence" value="ECO:0007669"/>
    <property type="project" value="UniProtKB-ARBA"/>
</dbReference>
<feature type="signal peptide" evidence="15">
    <location>
        <begin position="1"/>
        <end position="29"/>
    </location>
</feature>
<feature type="transmembrane region" description="Helical" evidence="14">
    <location>
        <begin position="254"/>
        <end position="274"/>
    </location>
</feature>
<organism evidence="17 18">
    <name type="scientific">Aristolochia fimbriata</name>
    <name type="common">White veined hardy Dutchman's pipe vine</name>
    <dbReference type="NCBI Taxonomy" id="158543"/>
    <lineage>
        <taxon>Eukaryota</taxon>
        <taxon>Viridiplantae</taxon>
        <taxon>Streptophyta</taxon>
        <taxon>Embryophyta</taxon>
        <taxon>Tracheophyta</taxon>
        <taxon>Spermatophyta</taxon>
        <taxon>Magnoliopsida</taxon>
        <taxon>Magnoliidae</taxon>
        <taxon>Piperales</taxon>
        <taxon>Aristolochiaceae</taxon>
        <taxon>Aristolochia</taxon>
    </lineage>
</organism>
<evidence type="ECO:0000256" key="3">
    <source>
        <dbReference type="ARBA" id="ARBA00022475"/>
    </source>
</evidence>
<keyword evidence="7" id="KW-0677">Repeat</keyword>
<keyword evidence="4" id="KW-0945">Host-virus interaction</keyword>
<evidence type="ECO:0000256" key="12">
    <source>
        <dbReference type="ARBA" id="ARBA00024184"/>
    </source>
</evidence>
<evidence type="ECO:0000256" key="10">
    <source>
        <dbReference type="ARBA" id="ARBA00023136"/>
    </source>
</evidence>
<proteinExistence type="inferred from homology"/>
<dbReference type="GO" id="GO:0009506">
    <property type="term" value="C:plasmodesma"/>
    <property type="evidence" value="ECO:0007669"/>
    <property type="project" value="UniProtKB-SubCell"/>
</dbReference>
<keyword evidence="2" id="KW-0813">Transport</keyword>
<keyword evidence="8" id="KW-0965">Cell junction</keyword>
<keyword evidence="10 14" id="KW-0472">Membrane</keyword>
<dbReference type="InterPro" id="IPR051378">
    <property type="entry name" value="Cell2Cell_Antifungal"/>
</dbReference>
<evidence type="ECO:0000259" key="16">
    <source>
        <dbReference type="PROSITE" id="PS51473"/>
    </source>
</evidence>
<evidence type="ECO:0000256" key="13">
    <source>
        <dbReference type="ARBA" id="ARBA00038393"/>
    </source>
</evidence>
<evidence type="ECO:0000256" key="4">
    <source>
        <dbReference type="ARBA" id="ARBA00022581"/>
    </source>
</evidence>
<comment type="similarity">
    <text evidence="13">Belongs to the cysteine-rich repeat secretory protein family. Plasmodesmata-located proteins (PDLD) subfamily.</text>
</comment>
<feature type="domain" description="Gnk2-homologous" evidence="16">
    <location>
        <begin position="139"/>
        <end position="238"/>
    </location>
</feature>
<keyword evidence="6 15" id="KW-0732">Signal</keyword>
<gene>
    <name evidence="17" type="ORF">H6P81_011871</name>
</gene>
<protein>
    <recommendedName>
        <fullName evidence="16">Gnk2-homologous domain-containing protein</fullName>
    </recommendedName>
</protein>
<feature type="chain" id="PRO_5043383899" description="Gnk2-homologous domain-containing protein" evidence="15">
    <location>
        <begin position="30"/>
        <end position="284"/>
    </location>
</feature>
<keyword evidence="9 14" id="KW-1133">Transmembrane helix</keyword>
<dbReference type="Proteomes" id="UP000825729">
    <property type="component" value="Unassembled WGS sequence"/>
</dbReference>
<dbReference type="GO" id="GO:0005886">
    <property type="term" value="C:plasma membrane"/>
    <property type="evidence" value="ECO:0007669"/>
    <property type="project" value="UniProtKB-SubCell"/>
</dbReference>
<dbReference type="Pfam" id="PF01657">
    <property type="entry name" value="Stress-antifung"/>
    <property type="match status" value="2"/>
</dbReference>
<accession>A0AAV7EET6</accession>
<dbReference type="Gene3D" id="3.30.430.20">
    <property type="entry name" value="Gnk2 domain, C-X8-C-X2-C motif"/>
    <property type="match status" value="2"/>
</dbReference>
<keyword evidence="5 14" id="KW-0812">Transmembrane</keyword>
<evidence type="ECO:0000256" key="15">
    <source>
        <dbReference type="SAM" id="SignalP"/>
    </source>
</evidence>
<keyword evidence="3" id="KW-1003">Cell membrane</keyword>
<evidence type="ECO:0000256" key="8">
    <source>
        <dbReference type="ARBA" id="ARBA00022949"/>
    </source>
</evidence>
<name>A0AAV7EET6_ARIFI</name>
<evidence type="ECO:0000256" key="2">
    <source>
        <dbReference type="ARBA" id="ARBA00022448"/>
    </source>
</evidence>
<dbReference type="CDD" id="cd23509">
    <property type="entry name" value="Gnk2-like"/>
    <property type="match status" value="2"/>
</dbReference>
<evidence type="ECO:0000313" key="18">
    <source>
        <dbReference type="Proteomes" id="UP000825729"/>
    </source>
</evidence>
<dbReference type="InterPro" id="IPR002902">
    <property type="entry name" value="GNK2"/>
</dbReference>
<evidence type="ECO:0000256" key="6">
    <source>
        <dbReference type="ARBA" id="ARBA00022729"/>
    </source>
</evidence>
<keyword evidence="18" id="KW-1185">Reference proteome</keyword>
<dbReference type="InterPro" id="IPR038408">
    <property type="entry name" value="GNK2_sf"/>
</dbReference>
<comment type="caution">
    <text evidence="17">The sequence shown here is derived from an EMBL/GenBank/DDBJ whole genome shotgun (WGS) entry which is preliminary data.</text>
</comment>
<dbReference type="FunFam" id="3.30.430.20:FF:000008">
    <property type="entry name" value="cysteine-rich repeat secretory protein 3"/>
    <property type="match status" value="1"/>
</dbReference>
<dbReference type="PANTHER" id="PTHR32080:SF24">
    <property type="entry name" value="PLASMODESMATA-LOCATED PROTEIN 2"/>
    <property type="match status" value="1"/>
</dbReference>
<evidence type="ECO:0000256" key="7">
    <source>
        <dbReference type="ARBA" id="ARBA00022737"/>
    </source>
</evidence>
<dbReference type="PANTHER" id="PTHR32080">
    <property type="entry name" value="ANTIFUNGAL PROTEIN GINKBILOBIN-2-LIKE"/>
    <property type="match status" value="1"/>
</dbReference>
<dbReference type="FunFam" id="3.30.430.20:FF:000001">
    <property type="entry name" value="cysteine-rich repeat secretory protein 3"/>
    <property type="match status" value="1"/>
</dbReference>
<evidence type="ECO:0000256" key="9">
    <source>
        <dbReference type="ARBA" id="ARBA00022989"/>
    </source>
</evidence>
<feature type="domain" description="Gnk2-homologous" evidence="16">
    <location>
        <begin position="32"/>
        <end position="134"/>
    </location>
</feature>
<evidence type="ECO:0000313" key="17">
    <source>
        <dbReference type="EMBL" id="KAG9445743.1"/>
    </source>
</evidence>
<dbReference type="AlphaFoldDB" id="A0AAV7EET6"/>
<sequence length="284" mass="29940">MGFSSFGLFSLSLIASLLTCFLFVSVSPADSNSLVYKGCAKQSFPPNSGFQETLTALFNSLVGQASAARFFKTSSGSGQAAFSGLFQCRGDLSNADCNSCVRRLPEMATSLCGQSVAGRVQLAGCYLVYQSSGFPQISGSEMLYKMCSSSQSKGSGFEEKRDMVFNQVENGISGGSGFYATTYSSVYAIAQCEGDLGVSDCGSCIKIAVQKAQVECGTAIAGQIYLNRCYMSYSYYPNGVPGHSSGQQTTGKTVAIVVGGAAALGFVVICLLFVRSVLKKRDDY</sequence>
<dbReference type="PROSITE" id="PS51473">
    <property type="entry name" value="GNK2"/>
    <property type="match status" value="2"/>
</dbReference>